<keyword evidence="2" id="KW-1185">Reference proteome</keyword>
<proteinExistence type="predicted"/>
<protein>
    <submittedName>
        <fullName evidence="1">Uncharacterized protein</fullName>
    </submittedName>
</protein>
<dbReference type="Proteomes" id="UP001465755">
    <property type="component" value="Unassembled WGS sequence"/>
</dbReference>
<evidence type="ECO:0000313" key="2">
    <source>
        <dbReference type="Proteomes" id="UP001465755"/>
    </source>
</evidence>
<name>A0AAW1NNH8_9CHLO</name>
<organism evidence="1 2">
    <name type="scientific">Symbiochloris irregularis</name>
    <dbReference type="NCBI Taxonomy" id="706552"/>
    <lineage>
        <taxon>Eukaryota</taxon>
        <taxon>Viridiplantae</taxon>
        <taxon>Chlorophyta</taxon>
        <taxon>core chlorophytes</taxon>
        <taxon>Trebouxiophyceae</taxon>
        <taxon>Trebouxiales</taxon>
        <taxon>Trebouxiaceae</taxon>
        <taxon>Symbiochloris</taxon>
    </lineage>
</organism>
<dbReference type="AlphaFoldDB" id="A0AAW1NNH8"/>
<comment type="caution">
    <text evidence="1">The sequence shown here is derived from an EMBL/GenBank/DDBJ whole genome shotgun (WGS) entry which is preliminary data.</text>
</comment>
<dbReference type="EMBL" id="JALJOQ010000158">
    <property type="protein sequence ID" value="KAK9792747.1"/>
    <property type="molecule type" value="Genomic_DNA"/>
</dbReference>
<gene>
    <name evidence="1" type="ORF">WJX73_005472</name>
</gene>
<accession>A0AAW1NNH8</accession>
<evidence type="ECO:0000313" key="1">
    <source>
        <dbReference type="EMBL" id="KAK9792747.1"/>
    </source>
</evidence>
<reference evidence="1 2" key="1">
    <citation type="journal article" date="2024" name="Nat. Commun.">
        <title>Phylogenomics reveals the evolutionary origins of lichenization in chlorophyte algae.</title>
        <authorList>
            <person name="Puginier C."/>
            <person name="Libourel C."/>
            <person name="Otte J."/>
            <person name="Skaloud P."/>
            <person name="Haon M."/>
            <person name="Grisel S."/>
            <person name="Petersen M."/>
            <person name="Berrin J.G."/>
            <person name="Delaux P.M."/>
            <person name="Dal Grande F."/>
            <person name="Keller J."/>
        </authorList>
    </citation>
    <scope>NUCLEOTIDE SEQUENCE [LARGE SCALE GENOMIC DNA]</scope>
    <source>
        <strain evidence="1 2">SAG 2036</strain>
    </source>
</reference>
<sequence length="215" mass="24111">MVLDYHGTVDDMLGIVRIGLCRDRGRGSTVLCAVVKWPAEIRYLQPLEHQQLRRVPAWAFQNFFNAKSGDVELMLAALVEAEVSGPFITRERNNIRPRTLTDAPWEYPGYTGSVHPIGPRDVQINQITRDNLSALEFHDMELICSQVWESPRNLDRNIQSAHAQAHWYPALSSITSDPYTDATPVTDGAFEDAYGIISSSSSEALKLSLCHPRTC</sequence>